<dbReference type="RefSeq" id="WP_100210969.1">
    <property type="nucleotide sequence ID" value="NZ_CP138495.1"/>
</dbReference>
<dbReference type="EMBL" id="LT634361">
    <property type="protein sequence ID" value="SFZ81410.1"/>
    <property type="molecule type" value="Genomic_DNA"/>
</dbReference>
<reference evidence="1 2" key="1">
    <citation type="submission" date="2016-11" db="EMBL/GenBank/DDBJ databases">
        <authorList>
            <person name="Jaros S."/>
            <person name="Januszkiewicz K."/>
            <person name="Wedrychowicz H."/>
        </authorList>
    </citation>
    <scope>NUCLEOTIDE SEQUENCE [LARGE SCALE GENOMIC DNA]</scope>
    <source>
        <strain evidence="1">NCIMB 2154T</strain>
    </source>
</reference>
<sequence length="351" mass="39401">MENSVIINSIGTATPSVSKILSEAFKMPQEFILKLLYNAPTVLFQKVDEALAKKAEKTLSELGLEVQIVNEKEVIALAKEEVEVSIFFEDVLKLPEVIQQLSDFLGCKPVESLNMLLTSPSIVLGGVSEATAKALEERIDAAVCYSNPKHDLFTIYVPASFSKDALEKIMLKAKRTTYESVDAGILIKDVAYKESSLIWREYQSEKELKVINQTHQLSDVVLLSFEKENKEQSSFLTEKVGIPLHLLPILDKHLPITLYENISTQSAEKISKLCKDIGMDTYLKKKVKSTRRLSIEDIKDKEGVKKVLQQFITLNSLGEGTSWEAPNPIPDLIARYLYAQLEYINCTPKIS</sequence>
<dbReference type="Proteomes" id="UP000231564">
    <property type="component" value="Chromosome MARIT"/>
</dbReference>
<dbReference type="AlphaFoldDB" id="A0A2H1E9C7"/>
<dbReference type="OrthoDB" id="1185450at2"/>
<evidence type="ECO:0000313" key="2">
    <source>
        <dbReference type="Proteomes" id="UP000231564"/>
    </source>
</evidence>
<keyword evidence="2" id="KW-1185">Reference proteome</keyword>
<dbReference type="GeneID" id="47722655"/>
<gene>
    <name evidence="1" type="ORF">MARIT_1092</name>
</gene>
<evidence type="ECO:0000313" key="1">
    <source>
        <dbReference type="EMBL" id="SFZ81410.1"/>
    </source>
</evidence>
<protein>
    <submittedName>
        <fullName evidence="1">Uncharacterized protein</fullName>
    </submittedName>
</protein>
<name>A0A2H1E9C7_9FLAO</name>
<accession>A0A2H1E9C7</accession>
<dbReference type="STRING" id="1349785.GCA_000509405_01281"/>
<dbReference type="KEGG" id="tmar:MARIT_1092"/>
<proteinExistence type="predicted"/>
<organism evidence="1 2">
    <name type="scientific">Tenacibaculum maritimum NCIMB 2154</name>
    <dbReference type="NCBI Taxonomy" id="1349785"/>
    <lineage>
        <taxon>Bacteria</taxon>
        <taxon>Pseudomonadati</taxon>
        <taxon>Bacteroidota</taxon>
        <taxon>Flavobacteriia</taxon>
        <taxon>Flavobacteriales</taxon>
        <taxon>Flavobacteriaceae</taxon>
        <taxon>Tenacibaculum</taxon>
    </lineage>
</organism>